<dbReference type="Gene3D" id="3.30.160.70">
    <property type="entry name" value="Methylated DNA-protein cysteine methyltransferase domain"/>
    <property type="match status" value="1"/>
</dbReference>
<organism evidence="11 12">
    <name type="scientific">Neolewinella agarilytica</name>
    <dbReference type="NCBI Taxonomy" id="478744"/>
    <lineage>
        <taxon>Bacteria</taxon>
        <taxon>Pseudomonadati</taxon>
        <taxon>Bacteroidota</taxon>
        <taxon>Saprospiria</taxon>
        <taxon>Saprospirales</taxon>
        <taxon>Lewinellaceae</taxon>
        <taxon>Neolewinella</taxon>
    </lineage>
</organism>
<evidence type="ECO:0000256" key="4">
    <source>
        <dbReference type="ARBA" id="ARBA00022603"/>
    </source>
</evidence>
<dbReference type="InterPro" id="IPR036217">
    <property type="entry name" value="MethylDNA_cys_MeTrfase_DNAb"/>
</dbReference>
<comment type="similarity">
    <text evidence="2">Belongs to the MGMT family.</text>
</comment>
<keyword evidence="5 11" id="KW-0808">Transferase</keyword>
<dbReference type="GO" id="GO:0032259">
    <property type="term" value="P:methylation"/>
    <property type="evidence" value="ECO:0007669"/>
    <property type="project" value="UniProtKB-KW"/>
</dbReference>
<gene>
    <name evidence="11" type="ORF">SAMN05444359_1281</name>
</gene>
<keyword evidence="7" id="KW-0234">DNA repair</keyword>
<evidence type="ECO:0000256" key="2">
    <source>
        <dbReference type="ARBA" id="ARBA00008711"/>
    </source>
</evidence>
<dbReference type="NCBIfam" id="TIGR00589">
    <property type="entry name" value="ogt"/>
    <property type="match status" value="1"/>
</dbReference>
<keyword evidence="12" id="KW-1185">Reference proteome</keyword>
<dbReference type="Gene3D" id="1.10.10.10">
    <property type="entry name" value="Winged helix-like DNA-binding domain superfamily/Winged helix DNA-binding domain"/>
    <property type="match status" value="1"/>
</dbReference>
<dbReference type="GO" id="GO:0003908">
    <property type="term" value="F:methylated-DNA-[protein]-cysteine S-methyltransferase activity"/>
    <property type="evidence" value="ECO:0007669"/>
    <property type="project" value="UniProtKB-EC"/>
</dbReference>
<evidence type="ECO:0000256" key="8">
    <source>
        <dbReference type="ARBA" id="ARBA00049348"/>
    </source>
</evidence>
<comment type="catalytic activity">
    <reaction evidence="1">
        <text>a 4-O-methyl-thymidine in DNA + L-cysteinyl-[protein] = a thymidine in DNA + S-methyl-L-cysteinyl-[protein]</text>
        <dbReference type="Rhea" id="RHEA:53428"/>
        <dbReference type="Rhea" id="RHEA-COMP:10131"/>
        <dbReference type="Rhea" id="RHEA-COMP:10132"/>
        <dbReference type="Rhea" id="RHEA-COMP:13555"/>
        <dbReference type="Rhea" id="RHEA-COMP:13556"/>
        <dbReference type="ChEBI" id="CHEBI:29950"/>
        <dbReference type="ChEBI" id="CHEBI:82612"/>
        <dbReference type="ChEBI" id="CHEBI:137386"/>
        <dbReference type="ChEBI" id="CHEBI:137387"/>
        <dbReference type="EC" id="2.1.1.63"/>
    </reaction>
</comment>
<evidence type="ECO:0000313" key="12">
    <source>
        <dbReference type="Proteomes" id="UP000199021"/>
    </source>
</evidence>
<dbReference type="SUPFAM" id="SSF46767">
    <property type="entry name" value="Methylated DNA-protein cysteine methyltransferase, C-terminal domain"/>
    <property type="match status" value="1"/>
</dbReference>
<evidence type="ECO:0000256" key="6">
    <source>
        <dbReference type="ARBA" id="ARBA00022763"/>
    </source>
</evidence>
<keyword evidence="4 11" id="KW-0489">Methyltransferase</keyword>
<dbReference type="PANTHER" id="PTHR10815:SF13">
    <property type="entry name" value="METHYLATED-DNA--PROTEIN-CYSTEINE METHYLTRANSFERASE"/>
    <property type="match status" value="1"/>
</dbReference>
<evidence type="ECO:0000259" key="9">
    <source>
        <dbReference type="Pfam" id="PF01035"/>
    </source>
</evidence>
<name>A0A1H9M9P5_9BACT</name>
<dbReference type="RefSeq" id="WP_090172121.1">
    <property type="nucleotide sequence ID" value="NZ_FOFB01000028.1"/>
</dbReference>
<dbReference type="PANTHER" id="PTHR10815">
    <property type="entry name" value="METHYLATED-DNA--PROTEIN-CYSTEINE METHYLTRANSFERASE"/>
    <property type="match status" value="1"/>
</dbReference>
<dbReference type="InterPro" id="IPR008332">
    <property type="entry name" value="MethylG_MeTrfase_N"/>
</dbReference>
<dbReference type="EC" id="2.1.1.63" evidence="3"/>
<dbReference type="InterPro" id="IPR014048">
    <property type="entry name" value="MethylDNA_cys_MeTrfase_DNA-bd"/>
</dbReference>
<dbReference type="STRING" id="478744.SAMN05444359_1281"/>
<dbReference type="AlphaFoldDB" id="A0A1H9M9P5"/>
<feature type="domain" description="Methylated-DNA-[protein]-cysteine S-methyltransferase DNA binding" evidence="9">
    <location>
        <begin position="73"/>
        <end position="152"/>
    </location>
</feature>
<dbReference type="InParanoid" id="A0A1H9M9P5"/>
<evidence type="ECO:0000259" key="10">
    <source>
        <dbReference type="Pfam" id="PF02870"/>
    </source>
</evidence>
<evidence type="ECO:0000256" key="1">
    <source>
        <dbReference type="ARBA" id="ARBA00001286"/>
    </source>
</evidence>
<dbReference type="InterPro" id="IPR036631">
    <property type="entry name" value="MGMT_N_sf"/>
</dbReference>
<dbReference type="Pfam" id="PF01035">
    <property type="entry name" value="DNA_binding_1"/>
    <property type="match status" value="1"/>
</dbReference>
<dbReference type="FunFam" id="1.10.10.10:FF:000214">
    <property type="entry name" value="Methylated-DNA--protein-cysteine methyltransferase"/>
    <property type="match status" value="1"/>
</dbReference>
<dbReference type="InterPro" id="IPR001497">
    <property type="entry name" value="MethylDNA_cys_MeTrfase_AS"/>
</dbReference>
<proteinExistence type="inferred from homology"/>
<evidence type="ECO:0000256" key="7">
    <source>
        <dbReference type="ARBA" id="ARBA00023204"/>
    </source>
</evidence>
<dbReference type="GO" id="GO:0006281">
    <property type="term" value="P:DNA repair"/>
    <property type="evidence" value="ECO:0007669"/>
    <property type="project" value="UniProtKB-KW"/>
</dbReference>
<dbReference type="Proteomes" id="UP000199021">
    <property type="component" value="Unassembled WGS sequence"/>
</dbReference>
<dbReference type="FunCoup" id="A0A1H9M9P5">
    <property type="interactions" value="66"/>
</dbReference>
<dbReference type="OrthoDB" id="9802228at2"/>
<feature type="domain" description="Methylguanine DNA methyltransferase ribonuclease-like" evidence="10">
    <location>
        <begin position="4"/>
        <end position="67"/>
    </location>
</feature>
<dbReference type="PROSITE" id="PS00374">
    <property type="entry name" value="MGMT"/>
    <property type="match status" value="1"/>
</dbReference>
<dbReference type="InterPro" id="IPR036388">
    <property type="entry name" value="WH-like_DNA-bd_sf"/>
</dbReference>
<evidence type="ECO:0000256" key="3">
    <source>
        <dbReference type="ARBA" id="ARBA00011918"/>
    </source>
</evidence>
<dbReference type="EMBL" id="FOFB01000028">
    <property type="protein sequence ID" value="SER20436.1"/>
    <property type="molecule type" value="Genomic_DNA"/>
</dbReference>
<accession>A0A1H9M9P5</accession>
<sequence length="163" mass="18449">MSTTWLHTNFGTFQLSASHRGLTEVRLTDIEVPEGIPPSENPHLVAATEQLSAYFRGELEEFDLELDWTEATDFHKSVWTELQKIAYGRTCSYQYIADQLGDLKAIRAVGQANRRNPIAIIVPCHRVIAKSGDLQGYFYGLDFKRRLLALENPLTFGEQGSLF</sequence>
<protein>
    <recommendedName>
        <fullName evidence="3">methylated-DNA--[protein]-cysteine S-methyltransferase</fullName>
        <ecNumber evidence="3">2.1.1.63</ecNumber>
    </recommendedName>
</protein>
<dbReference type="Pfam" id="PF02870">
    <property type="entry name" value="Methyltransf_1N"/>
    <property type="match status" value="1"/>
</dbReference>
<keyword evidence="6" id="KW-0227">DNA damage</keyword>
<dbReference type="CDD" id="cd06445">
    <property type="entry name" value="ATase"/>
    <property type="match status" value="1"/>
</dbReference>
<comment type="catalytic activity">
    <reaction evidence="8">
        <text>a 6-O-methyl-2'-deoxyguanosine in DNA + L-cysteinyl-[protein] = S-methyl-L-cysteinyl-[protein] + a 2'-deoxyguanosine in DNA</text>
        <dbReference type="Rhea" id="RHEA:24000"/>
        <dbReference type="Rhea" id="RHEA-COMP:10131"/>
        <dbReference type="Rhea" id="RHEA-COMP:10132"/>
        <dbReference type="Rhea" id="RHEA-COMP:11367"/>
        <dbReference type="Rhea" id="RHEA-COMP:11368"/>
        <dbReference type="ChEBI" id="CHEBI:29950"/>
        <dbReference type="ChEBI" id="CHEBI:82612"/>
        <dbReference type="ChEBI" id="CHEBI:85445"/>
        <dbReference type="ChEBI" id="CHEBI:85448"/>
        <dbReference type="EC" id="2.1.1.63"/>
    </reaction>
</comment>
<reference evidence="12" key="1">
    <citation type="submission" date="2016-10" db="EMBL/GenBank/DDBJ databases">
        <authorList>
            <person name="Varghese N."/>
            <person name="Submissions S."/>
        </authorList>
    </citation>
    <scope>NUCLEOTIDE SEQUENCE [LARGE SCALE GENOMIC DNA]</scope>
    <source>
        <strain evidence="12">DSM 24740</strain>
    </source>
</reference>
<evidence type="ECO:0000256" key="5">
    <source>
        <dbReference type="ARBA" id="ARBA00022679"/>
    </source>
</evidence>
<dbReference type="SUPFAM" id="SSF53155">
    <property type="entry name" value="Methylated DNA-protein cysteine methyltransferase domain"/>
    <property type="match status" value="1"/>
</dbReference>
<evidence type="ECO:0000313" key="11">
    <source>
        <dbReference type="EMBL" id="SER20436.1"/>
    </source>
</evidence>